<dbReference type="InterPro" id="IPR029058">
    <property type="entry name" value="AB_hydrolase_fold"/>
</dbReference>
<dbReference type="Pfam" id="PF12697">
    <property type="entry name" value="Abhydrolase_6"/>
    <property type="match status" value="1"/>
</dbReference>
<evidence type="ECO:0000313" key="2">
    <source>
        <dbReference type="EMBL" id="MBB3874984.1"/>
    </source>
</evidence>
<dbReference type="RefSeq" id="WP_147037118.1">
    <property type="nucleotide sequence ID" value="NZ_JACIDB010000002.1"/>
</dbReference>
<sequence>MSEPRTSSNFVEVGDLRLHWNEVGEGPALILLHGGGPGSYGLSNFSRNVHALAAAGFRVIALDLPGYGQSSKPRIREPLWGFMAKAVAGFMDAIGIGRAHLVGNSLGGATALKTALDFPDKVDRLILMGPGGGYATLNASPTVGIMQILTFYGPPGPSIEKLRSFVQQLVYDPSQVTDDVLEERFKVAIDPETAENFPLRHRPGDPTPIEELWRERLDRLPHRTLIIWGREDRVNPLEQGMILMRQIPDARLLVLPKCGHWAQWEKADDFNRAVIDFATQ</sequence>
<dbReference type="Gene3D" id="3.40.50.1820">
    <property type="entry name" value="alpha/beta hydrolase"/>
    <property type="match status" value="1"/>
</dbReference>
<dbReference type="PRINTS" id="PR00111">
    <property type="entry name" value="ABHYDROLASE"/>
</dbReference>
<dbReference type="AlphaFoldDB" id="A0AAW3TTS2"/>
<organism evidence="2 3">
    <name type="scientific">Sphingomonas aquatilis</name>
    <dbReference type="NCBI Taxonomy" id="93063"/>
    <lineage>
        <taxon>Bacteria</taxon>
        <taxon>Pseudomonadati</taxon>
        <taxon>Pseudomonadota</taxon>
        <taxon>Alphaproteobacteria</taxon>
        <taxon>Sphingomonadales</taxon>
        <taxon>Sphingomonadaceae</taxon>
        <taxon>Sphingomonas</taxon>
    </lineage>
</organism>
<dbReference type="EMBL" id="JACIDB010000002">
    <property type="protein sequence ID" value="MBB3874984.1"/>
    <property type="molecule type" value="Genomic_DNA"/>
</dbReference>
<proteinExistence type="predicted"/>
<reference evidence="2 3" key="1">
    <citation type="submission" date="2020-08" db="EMBL/GenBank/DDBJ databases">
        <title>Genomic Encyclopedia of Type Strains, Phase IV (KMG-IV): sequencing the most valuable type-strain genomes for metagenomic binning, comparative biology and taxonomic classification.</title>
        <authorList>
            <person name="Goeker M."/>
        </authorList>
    </citation>
    <scope>NUCLEOTIDE SEQUENCE [LARGE SCALE GENOMIC DNA]</scope>
    <source>
        <strain evidence="2 3">DSM 15581</strain>
    </source>
</reference>
<keyword evidence="3" id="KW-1185">Reference proteome</keyword>
<dbReference type="PANTHER" id="PTHR46438">
    <property type="entry name" value="ALPHA/BETA-HYDROLASES SUPERFAMILY PROTEIN"/>
    <property type="match status" value="1"/>
</dbReference>
<dbReference type="PRINTS" id="PR00412">
    <property type="entry name" value="EPOXHYDRLASE"/>
</dbReference>
<dbReference type="InterPro" id="IPR000073">
    <property type="entry name" value="AB_hydrolase_1"/>
</dbReference>
<keyword evidence="2" id="KW-0378">Hydrolase</keyword>
<dbReference type="PANTHER" id="PTHR46438:SF11">
    <property type="entry name" value="LIPASE-RELATED"/>
    <property type="match status" value="1"/>
</dbReference>
<evidence type="ECO:0000259" key="1">
    <source>
        <dbReference type="Pfam" id="PF12697"/>
    </source>
</evidence>
<feature type="domain" description="AB hydrolase-1" evidence="1">
    <location>
        <begin position="29"/>
        <end position="273"/>
    </location>
</feature>
<evidence type="ECO:0000313" key="3">
    <source>
        <dbReference type="Proteomes" id="UP000528945"/>
    </source>
</evidence>
<comment type="caution">
    <text evidence="2">The sequence shown here is derived from an EMBL/GenBank/DDBJ whole genome shotgun (WGS) entry which is preliminary data.</text>
</comment>
<accession>A0AAW3TTS2</accession>
<gene>
    <name evidence="2" type="ORF">GGR47_001219</name>
</gene>
<dbReference type="Proteomes" id="UP000528945">
    <property type="component" value="Unassembled WGS sequence"/>
</dbReference>
<name>A0AAW3TTS2_9SPHN</name>
<dbReference type="InterPro" id="IPR000639">
    <property type="entry name" value="Epox_hydrolase-like"/>
</dbReference>
<dbReference type="EC" id="3.7.1.14" evidence="2"/>
<dbReference type="SUPFAM" id="SSF53474">
    <property type="entry name" value="alpha/beta-Hydrolases"/>
    <property type="match status" value="1"/>
</dbReference>
<dbReference type="GO" id="GO:0102296">
    <property type="term" value="F:4,5-9,10-diseco-3-hydroxy-5,9,17-trioxoandrosta-1(10),2-diene-4-oate hydrolase activity"/>
    <property type="evidence" value="ECO:0007669"/>
    <property type="project" value="UniProtKB-EC"/>
</dbReference>
<dbReference type="EC" id="3.7.1.17" evidence="2"/>
<protein>
    <submittedName>
        <fullName evidence="2">2-hydroxy-6-oxonona-2,4-dienedioate hydrolase/4,5:9,10-diseco-3-hydroxy-5,9, 17-trioxoandrosta-1(10),2-diene-4-oate hydrolase</fullName>
        <ecNumber evidence="2">3.7.1.14</ecNumber>
        <ecNumber evidence="2">3.7.1.17</ecNumber>
    </submittedName>
</protein>